<evidence type="ECO:0000256" key="1">
    <source>
        <dbReference type="SAM" id="Phobius"/>
    </source>
</evidence>
<dbReference type="GO" id="GO:0004853">
    <property type="term" value="F:uroporphyrinogen decarboxylase activity"/>
    <property type="evidence" value="ECO:0007669"/>
    <property type="project" value="InterPro"/>
</dbReference>
<name>A0A7I8L843_SPIIN</name>
<dbReference type="InterPro" id="IPR000257">
    <property type="entry name" value="Uroporphyrinogen_deCOase"/>
</dbReference>
<evidence type="ECO:0000259" key="2">
    <source>
        <dbReference type="PROSITE" id="PS00906"/>
    </source>
</evidence>
<evidence type="ECO:0000313" key="3">
    <source>
        <dbReference type="EMBL" id="CAA7406217.1"/>
    </source>
</evidence>
<keyword evidence="1" id="KW-1133">Transmembrane helix</keyword>
<dbReference type="Gene3D" id="3.20.20.210">
    <property type="match status" value="2"/>
</dbReference>
<feature type="transmembrane region" description="Helical" evidence="1">
    <location>
        <begin position="68"/>
        <end position="90"/>
    </location>
</feature>
<sequence length="223" mass="25008">MSCFRSPLSPSRPRRIKLRCTVGEFTMEPKVTPPSAVEPLLLNAIRGEKVERRPAWLMRQAGRYMKPIVKSIYIAVHIIFLNSSGFLFLVHSEIERAESIYCVLDFALHALLRKFAVSMARYVRYQADHGAQAVQIFDSHHLHCGPVVEGGGRRKLGPDVAVQGNVGPGVLFESKEFITSRINDTMKKAGAHKRILNLGHGIMIGTPEESVDHFFEVAKGIRY</sequence>
<dbReference type="EMBL" id="LR746275">
    <property type="protein sequence ID" value="CAA7406217.1"/>
    <property type="molecule type" value="Genomic_DNA"/>
</dbReference>
<protein>
    <recommendedName>
        <fullName evidence="2">Uroporphyrinogen decarboxylase (URO-D) domain-containing protein</fullName>
    </recommendedName>
</protein>
<proteinExistence type="predicted"/>
<keyword evidence="1" id="KW-0812">Transmembrane</keyword>
<dbReference type="AlphaFoldDB" id="A0A7I8L843"/>
<reference evidence="3" key="1">
    <citation type="submission" date="2020-02" db="EMBL/GenBank/DDBJ databases">
        <authorList>
            <person name="Scholz U."/>
            <person name="Mascher M."/>
            <person name="Fiebig A."/>
        </authorList>
    </citation>
    <scope>NUCLEOTIDE SEQUENCE</scope>
</reference>
<keyword evidence="4" id="KW-1185">Reference proteome</keyword>
<dbReference type="PANTHER" id="PTHR21091">
    <property type="entry name" value="METHYLTETRAHYDROFOLATE:HOMOCYSTEINE METHYLTRANSFERASE RELATED"/>
    <property type="match status" value="1"/>
</dbReference>
<dbReference type="Pfam" id="PF01208">
    <property type="entry name" value="URO-D"/>
    <property type="match status" value="3"/>
</dbReference>
<dbReference type="PROSITE" id="PS00906">
    <property type="entry name" value="UROD_1"/>
    <property type="match status" value="1"/>
</dbReference>
<dbReference type="OrthoDB" id="1671980at2759"/>
<feature type="domain" description="Uroporphyrinogen decarboxylase (URO-D)" evidence="2">
    <location>
        <begin position="54"/>
        <end position="63"/>
    </location>
</feature>
<organism evidence="3 4">
    <name type="scientific">Spirodela intermedia</name>
    <name type="common">Intermediate duckweed</name>
    <dbReference type="NCBI Taxonomy" id="51605"/>
    <lineage>
        <taxon>Eukaryota</taxon>
        <taxon>Viridiplantae</taxon>
        <taxon>Streptophyta</taxon>
        <taxon>Embryophyta</taxon>
        <taxon>Tracheophyta</taxon>
        <taxon>Spermatophyta</taxon>
        <taxon>Magnoliopsida</taxon>
        <taxon>Liliopsida</taxon>
        <taxon>Araceae</taxon>
        <taxon>Lemnoideae</taxon>
        <taxon>Spirodela</taxon>
    </lineage>
</organism>
<dbReference type="GO" id="GO:0006779">
    <property type="term" value="P:porphyrin-containing compound biosynthetic process"/>
    <property type="evidence" value="ECO:0007669"/>
    <property type="project" value="InterPro"/>
</dbReference>
<dbReference type="SUPFAM" id="SSF51726">
    <property type="entry name" value="UROD/MetE-like"/>
    <property type="match status" value="1"/>
</dbReference>
<dbReference type="InterPro" id="IPR038071">
    <property type="entry name" value="UROD/MetE-like_sf"/>
</dbReference>
<keyword evidence="1" id="KW-0472">Membrane</keyword>
<dbReference type="Proteomes" id="UP000663760">
    <property type="component" value="Chromosome 12"/>
</dbReference>
<accession>A0A7I8L843</accession>
<gene>
    <name evidence="3" type="ORF">SI8410_12016895</name>
</gene>
<evidence type="ECO:0000313" key="4">
    <source>
        <dbReference type="Proteomes" id="UP000663760"/>
    </source>
</evidence>
<dbReference type="PANTHER" id="PTHR21091:SF169">
    <property type="entry name" value="UROPORPHYRINOGEN DECARBOXYLASE"/>
    <property type="match status" value="1"/>
</dbReference>